<name>A0A7K9VP02_ANSSE</name>
<dbReference type="GO" id="GO:0035591">
    <property type="term" value="F:signaling adaptor activity"/>
    <property type="evidence" value="ECO:0007669"/>
    <property type="project" value="InterPro"/>
</dbReference>
<keyword evidence="4" id="KW-1185">Reference proteome</keyword>
<accession>A0A7K9VP02</accession>
<dbReference type="EMBL" id="VXAA01007195">
    <property type="protein sequence ID" value="NXI74431.1"/>
    <property type="molecule type" value="Genomic_DNA"/>
</dbReference>
<keyword evidence="1" id="KW-0727">SH2 domain</keyword>
<protein>
    <submittedName>
        <fullName evidence="3">STAP2 protein</fullName>
    </submittedName>
</protein>
<dbReference type="AlphaFoldDB" id="A0A7K9VP02"/>
<dbReference type="OrthoDB" id="6086001at2759"/>
<evidence type="ECO:0000259" key="2">
    <source>
        <dbReference type="PROSITE" id="PS50001"/>
    </source>
</evidence>
<proteinExistence type="predicted"/>
<organism evidence="3 4">
    <name type="scientific">Anseranas semipalmata</name>
    <name type="common">Magpie goose</name>
    <name type="synonym">Anas semipalmata</name>
    <dbReference type="NCBI Taxonomy" id="8851"/>
    <lineage>
        <taxon>Eukaryota</taxon>
        <taxon>Metazoa</taxon>
        <taxon>Chordata</taxon>
        <taxon>Craniata</taxon>
        <taxon>Vertebrata</taxon>
        <taxon>Euteleostomi</taxon>
        <taxon>Archelosauria</taxon>
        <taxon>Archosauria</taxon>
        <taxon>Dinosauria</taxon>
        <taxon>Saurischia</taxon>
        <taxon>Theropoda</taxon>
        <taxon>Coelurosauria</taxon>
        <taxon>Aves</taxon>
        <taxon>Neognathae</taxon>
        <taxon>Galloanserae</taxon>
        <taxon>Anseriformes</taxon>
        <taxon>Anseranatidae</taxon>
        <taxon>Anseranas</taxon>
    </lineage>
</organism>
<dbReference type="PROSITE" id="PS50001">
    <property type="entry name" value="SH2"/>
    <property type="match status" value="1"/>
</dbReference>
<reference evidence="3 4" key="1">
    <citation type="submission" date="2019-09" db="EMBL/GenBank/DDBJ databases">
        <title>Bird 10,000 Genomes (B10K) Project - Family phase.</title>
        <authorList>
            <person name="Zhang G."/>
        </authorList>
    </citation>
    <scope>NUCLEOTIDE SEQUENCE [LARGE SCALE GENOMIC DNA]</scope>
    <source>
        <strain evidence="3">B10K-DU-001-57</strain>
        <tissue evidence="3">Muscle</tissue>
    </source>
</reference>
<comment type="caution">
    <text evidence="3">The sequence shown here is derived from an EMBL/GenBank/DDBJ whole genome shotgun (WGS) entry which is preliminary data.</text>
</comment>
<evidence type="ECO:0000256" key="1">
    <source>
        <dbReference type="PROSITE-ProRule" id="PRU00191"/>
    </source>
</evidence>
<dbReference type="SUPFAM" id="SSF55550">
    <property type="entry name" value="SH2 domain"/>
    <property type="match status" value="1"/>
</dbReference>
<feature type="domain" description="SH2" evidence="2">
    <location>
        <begin position="50"/>
        <end position="145"/>
    </location>
</feature>
<sequence>LLQMEVPSDLALLPGHIFQLLEALHKEQERRATPGPMETPVPTMPSCFFNVSRGEAEQLLERNAGSGNMVLRPGGHGHGISVTTRQTLNSMALVRHYKVVSVGQGYLISVDTPYYCSSLAEVVQYFVEKSKGSLQPLSLEYCRKL</sequence>
<feature type="non-terminal residue" evidence="3">
    <location>
        <position position="1"/>
    </location>
</feature>
<dbReference type="InterPro" id="IPR039111">
    <property type="entry name" value="STAP1/STAP2"/>
</dbReference>
<dbReference type="Gene3D" id="3.30.505.10">
    <property type="entry name" value="SH2 domain"/>
    <property type="match status" value="1"/>
</dbReference>
<evidence type="ECO:0000313" key="3">
    <source>
        <dbReference type="EMBL" id="NXI74431.1"/>
    </source>
</evidence>
<dbReference type="PANTHER" id="PTHR16186">
    <property type="entry name" value="SIGNAL-TRANSDUCING ADAPTOR PROTEIN-RELATED"/>
    <property type="match status" value="1"/>
</dbReference>
<dbReference type="InterPro" id="IPR000980">
    <property type="entry name" value="SH2"/>
</dbReference>
<dbReference type="InterPro" id="IPR036860">
    <property type="entry name" value="SH2_dom_sf"/>
</dbReference>
<gene>
    <name evidence="3" type="primary">Stap2</name>
    <name evidence="3" type="ORF">ANSSEM_R15511</name>
</gene>
<dbReference type="PANTHER" id="PTHR16186:SF11">
    <property type="entry name" value="SIGNAL-TRANSDUCING ADAPTOR PROTEIN 2"/>
    <property type="match status" value="1"/>
</dbReference>
<feature type="non-terminal residue" evidence="3">
    <location>
        <position position="145"/>
    </location>
</feature>
<evidence type="ECO:0000313" key="4">
    <source>
        <dbReference type="Proteomes" id="UP000567872"/>
    </source>
</evidence>
<dbReference type="Proteomes" id="UP000567872">
    <property type="component" value="Unassembled WGS sequence"/>
</dbReference>